<dbReference type="Proteomes" id="UP000317093">
    <property type="component" value="Chromosome"/>
</dbReference>
<keyword evidence="2" id="KW-0812">Transmembrane</keyword>
<feature type="compositionally biased region" description="Basic and acidic residues" evidence="1">
    <location>
        <begin position="145"/>
        <end position="159"/>
    </location>
</feature>
<gene>
    <name evidence="3" type="ORF">Pan216_38600</name>
</gene>
<keyword evidence="2" id="KW-1133">Transmembrane helix</keyword>
<dbReference type="OrthoDB" id="289300at2"/>
<feature type="compositionally biased region" description="Acidic residues" evidence="1">
    <location>
        <begin position="111"/>
        <end position="133"/>
    </location>
</feature>
<feature type="transmembrane region" description="Helical" evidence="2">
    <location>
        <begin position="21"/>
        <end position="41"/>
    </location>
</feature>
<name>A0A518B7N4_9BACT</name>
<evidence type="ECO:0000256" key="2">
    <source>
        <dbReference type="SAM" id="Phobius"/>
    </source>
</evidence>
<evidence type="ECO:0000313" key="3">
    <source>
        <dbReference type="EMBL" id="QDU62986.1"/>
    </source>
</evidence>
<proteinExistence type="predicted"/>
<evidence type="ECO:0000256" key="1">
    <source>
        <dbReference type="SAM" id="MobiDB-lite"/>
    </source>
</evidence>
<sequence length="159" mass="17683">MSGRLSNGHRQRLSNGHRQRWLGRVTAILAVVILAPCLYGFSAKFAEFVATAQHDELGVFAILPVFNYTLASLGFVMLMIWAMFQGMFRDIEQPKYTMLEQEAMLDGELPDRDDEDDRGSDDGPDAPPFDDPDAGGSTRSEPTYEGERSRELVGAGQHD</sequence>
<keyword evidence="2" id="KW-0472">Membrane</keyword>
<feature type="region of interest" description="Disordered" evidence="1">
    <location>
        <begin position="103"/>
        <end position="159"/>
    </location>
</feature>
<organism evidence="3 4">
    <name type="scientific">Kolteria novifilia</name>
    <dbReference type="NCBI Taxonomy" id="2527975"/>
    <lineage>
        <taxon>Bacteria</taxon>
        <taxon>Pseudomonadati</taxon>
        <taxon>Planctomycetota</taxon>
        <taxon>Planctomycetia</taxon>
        <taxon>Kolteriales</taxon>
        <taxon>Kolteriaceae</taxon>
        <taxon>Kolteria</taxon>
    </lineage>
</organism>
<protein>
    <submittedName>
        <fullName evidence="3">Uncharacterized protein</fullName>
    </submittedName>
</protein>
<dbReference type="RefSeq" id="WP_145260105.1">
    <property type="nucleotide sequence ID" value="NZ_CP036279.1"/>
</dbReference>
<accession>A0A518B7N4</accession>
<reference evidence="3 4" key="1">
    <citation type="submission" date="2019-02" db="EMBL/GenBank/DDBJ databases">
        <title>Deep-cultivation of Planctomycetes and their phenomic and genomic characterization uncovers novel biology.</title>
        <authorList>
            <person name="Wiegand S."/>
            <person name="Jogler M."/>
            <person name="Boedeker C."/>
            <person name="Pinto D."/>
            <person name="Vollmers J."/>
            <person name="Rivas-Marin E."/>
            <person name="Kohn T."/>
            <person name="Peeters S.H."/>
            <person name="Heuer A."/>
            <person name="Rast P."/>
            <person name="Oberbeckmann S."/>
            <person name="Bunk B."/>
            <person name="Jeske O."/>
            <person name="Meyerdierks A."/>
            <person name="Storesund J.E."/>
            <person name="Kallscheuer N."/>
            <person name="Luecker S."/>
            <person name="Lage O.M."/>
            <person name="Pohl T."/>
            <person name="Merkel B.J."/>
            <person name="Hornburger P."/>
            <person name="Mueller R.-W."/>
            <person name="Bruemmer F."/>
            <person name="Labrenz M."/>
            <person name="Spormann A.M."/>
            <person name="Op den Camp H."/>
            <person name="Overmann J."/>
            <person name="Amann R."/>
            <person name="Jetten M.S.M."/>
            <person name="Mascher T."/>
            <person name="Medema M.H."/>
            <person name="Devos D.P."/>
            <person name="Kaster A.-K."/>
            <person name="Ovreas L."/>
            <person name="Rohde M."/>
            <person name="Galperin M.Y."/>
            <person name="Jogler C."/>
        </authorList>
    </citation>
    <scope>NUCLEOTIDE SEQUENCE [LARGE SCALE GENOMIC DNA]</scope>
    <source>
        <strain evidence="3 4">Pan216</strain>
    </source>
</reference>
<dbReference type="KEGG" id="knv:Pan216_38600"/>
<dbReference type="EMBL" id="CP036279">
    <property type="protein sequence ID" value="QDU62986.1"/>
    <property type="molecule type" value="Genomic_DNA"/>
</dbReference>
<evidence type="ECO:0000313" key="4">
    <source>
        <dbReference type="Proteomes" id="UP000317093"/>
    </source>
</evidence>
<keyword evidence="4" id="KW-1185">Reference proteome</keyword>
<dbReference type="AlphaFoldDB" id="A0A518B7N4"/>
<feature type="transmembrane region" description="Helical" evidence="2">
    <location>
        <begin position="61"/>
        <end position="84"/>
    </location>
</feature>